<protein>
    <recommendedName>
        <fullName evidence="5">Outer membrane lipoprotein-sorting protein</fullName>
    </recommendedName>
</protein>
<dbReference type="Gene3D" id="2.50.20.10">
    <property type="entry name" value="Lipoprotein localisation LolA/LolB/LppX"/>
    <property type="match status" value="1"/>
</dbReference>
<organism evidence="3 4">
    <name type="scientific">Candidatus Schekmanbacteria bacterium RBG_16_38_10</name>
    <dbReference type="NCBI Taxonomy" id="1817879"/>
    <lineage>
        <taxon>Bacteria</taxon>
        <taxon>Candidatus Schekmaniibacteriota</taxon>
    </lineage>
</organism>
<feature type="region of interest" description="Disordered" evidence="1">
    <location>
        <begin position="177"/>
        <end position="199"/>
    </location>
</feature>
<dbReference type="Proteomes" id="UP000178797">
    <property type="component" value="Unassembled WGS sequence"/>
</dbReference>
<feature type="chain" id="PRO_5009532329" description="Outer membrane lipoprotein-sorting protein" evidence="2">
    <location>
        <begin position="23"/>
        <end position="275"/>
    </location>
</feature>
<gene>
    <name evidence="3" type="ORF">A2W05_10605</name>
</gene>
<feature type="signal peptide" evidence="2">
    <location>
        <begin position="1"/>
        <end position="22"/>
    </location>
</feature>
<reference evidence="3 4" key="1">
    <citation type="journal article" date="2016" name="Nat. Commun.">
        <title>Thousands of microbial genomes shed light on interconnected biogeochemical processes in an aquifer system.</title>
        <authorList>
            <person name="Anantharaman K."/>
            <person name="Brown C.T."/>
            <person name="Hug L.A."/>
            <person name="Sharon I."/>
            <person name="Castelle C.J."/>
            <person name="Probst A.J."/>
            <person name="Thomas B.C."/>
            <person name="Singh A."/>
            <person name="Wilkins M.J."/>
            <person name="Karaoz U."/>
            <person name="Brodie E.L."/>
            <person name="Williams K.H."/>
            <person name="Hubbard S.S."/>
            <person name="Banfield J.F."/>
        </authorList>
    </citation>
    <scope>NUCLEOTIDE SEQUENCE [LARGE SCALE GENOMIC DNA]</scope>
</reference>
<sequence>MRISVLVLLISSFILLFNSVLAQDAPPSPEVSKDNSILSPEEREARKKAALEFLRSKAEKYFVEADKIGTAKKSFTANLMICKVSNDSVSTAKGKLYIKKSGDVVRVLWVEYNEKEEIVNKALLAGSYLQSYYPLENYAKSYNIKKNDVYTIQFPVATGFSKELLGSFYVIGVPEASGQGSDPKLDATDKDWHEHSPSNTESIEFMPKDDWLNGLVKTIKIWFDKDNFFLKQVEMKDIKGLRTIARLLDIKQADNLDDNIFNLRLRGVKIEKMNE</sequence>
<accession>A0A1F7S082</accession>
<keyword evidence="2" id="KW-0732">Signal</keyword>
<feature type="compositionally biased region" description="Basic and acidic residues" evidence="1">
    <location>
        <begin position="183"/>
        <end position="196"/>
    </location>
</feature>
<proteinExistence type="predicted"/>
<evidence type="ECO:0000313" key="3">
    <source>
        <dbReference type="EMBL" id="OGL47223.1"/>
    </source>
</evidence>
<dbReference type="AlphaFoldDB" id="A0A1F7S082"/>
<comment type="caution">
    <text evidence="3">The sequence shown here is derived from an EMBL/GenBank/DDBJ whole genome shotgun (WGS) entry which is preliminary data.</text>
</comment>
<evidence type="ECO:0008006" key="5">
    <source>
        <dbReference type="Google" id="ProtNLM"/>
    </source>
</evidence>
<dbReference type="EMBL" id="MGDE01000051">
    <property type="protein sequence ID" value="OGL47223.1"/>
    <property type="molecule type" value="Genomic_DNA"/>
</dbReference>
<evidence type="ECO:0000256" key="1">
    <source>
        <dbReference type="SAM" id="MobiDB-lite"/>
    </source>
</evidence>
<name>A0A1F7S082_9BACT</name>
<evidence type="ECO:0000313" key="4">
    <source>
        <dbReference type="Proteomes" id="UP000178797"/>
    </source>
</evidence>
<evidence type="ECO:0000256" key="2">
    <source>
        <dbReference type="SAM" id="SignalP"/>
    </source>
</evidence>